<dbReference type="InterPro" id="IPR006059">
    <property type="entry name" value="SBP"/>
</dbReference>
<dbReference type="RefSeq" id="WP_282909240.1">
    <property type="nucleotide sequence ID" value="NZ_JAGRPV010000001.1"/>
</dbReference>
<organism evidence="1 2">
    <name type="scientific">Cohnella hashimotonis</name>
    <dbReference type="NCBI Taxonomy" id="2826895"/>
    <lineage>
        <taxon>Bacteria</taxon>
        <taxon>Bacillati</taxon>
        <taxon>Bacillota</taxon>
        <taxon>Bacilli</taxon>
        <taxon>Bacillales</taxon>
        <taxon>Paenibacillaceae</taxon>
        <taxon>Cohnella</taxon>
    </lineage>
</organism>
<dbReference type="SUPFAM" id="SSF53850">
    <property type="entry name" value="Periplasmic binding protein-like II"/>
    <property type="match status" value="1"/>
</dbReference>
<dbReference type="InterPro" id="IPR050490">
    <property type="entry name" value="Bact_solute-bd_prot1"/>
</dbReference>
<dbReference type="PANTHER" id="PTHR43649:SF12">
    <property type="entry name" value="DIACETYLCHITOBIOSE BINDING PROTEIN DASA"/>
    <property type="match status" value="1"/>
</dbReference>
<dbReference type="CDD" id="cd13580">
    <property type="entry name" value="PBP2_AlgQ_like_1"/>
    <property type="match status" value="1"/>
</dbReference>
<name>A0ABT6THR0_9BACL</name>
<dbReference type="EMBL" id="JAGRPV010000001">
    <property type="protein sequence ID" value="MDI4646378.1"/>
    <property type="molecule type" value="Genomic_DNA"/>
</dbReference>
<protein>
    <submittedName>
        <fullName evidence="1">Extracellular solute-binding protein</fullName>
    </submittedName>
</protein>
<sequence length="548" mass="60872">MNHFNSYHLKGWFQVRTGTKKKAGLLFSTALLVGVMAGCGGNNGNDESAASSGGSPAAEAASGPVETLTVEVFDRGIQGQPDLNNNTWTKYVNEKFGKPNHAIVKYVTVPRSQEVDKLNVLMAANEAPDISITYDGTTVTRFAKNNGLYTLDELIEKHGQQLKSYLGDTVLDYGKYEGKQVSIPAKRTLLAWNGLFIRKDWLDKLGLPVPTNKDELYDTLVAFRDKNPGNINGVIPWATAAAGMNYTFGNLVPSFWGPMSEEEFVTTPNWLKPGNKDAYKWLNKLYSEKLISPDFALDKTAKQADADVTNGKVGFYGANWDYPMVQKIREPLKQNAPDANYVPIDVFKNADGKYLKETYNENGIFSFIPKSSKHAELAIKYLNWMADPEVLFFLQFGEEGVNHTTVDGIPQGIAQTGENMQMSNLNLDYTLVVNGAELGDIEKNVKTYAAALAAGDKTYEKLAVDSYKINTTDGFTSFYYGVPNEANIKYGKTLDDMNKQMMDRLIVAKPAEFDTLYDKLVKEYMDAGGKAVQDENIKHYKEIKESSK</sequence>
<dbReference type="Pfam" id="PF01547">
    <property type="entry name" value="SBP_bac_1"/>
    <property type="match status" value="1"/>
</dbReference>
<evidence type="ECO:0000313" key="1">
    <source>
        <dbReference type="EMBL" id="MDI4646378.1"/>
    </source>
</evidence>
<dbReference type="Proteomes" id="UP001161691">
    <property type="component" value="Unassembled WGS sequence"/>
</dbReference>
<dbReference type="PANTHER" id="PTHR43649">
    <property type="entry name" value="ARABINOSE-BINDING PROTEIN-RELATED"/>
    <property type="match status" value="1"/>
</dbReference>
<proteinExistence type="predicted"/>
<reference evidence="1" key="1">
    <citation type="submission" date="2023-04" db="EMBL/GenBank/DDBJ databases">
        <title>Comparative genomic analysis of Cohnella hashimotonis sp. nov., isolated from the International Space Station.</title>
        <authorList>
            <person name="Venkateswaran K."/>
            <person name="Simpson A."/>
        </authorList>
    </citation>
    <scope>NUCLEOTIDE SEQUENCE</scope>
    <source>
        <strain evidence="1">F6_2S_P_1</strain>
    </source>
</reference>
<keyword evidence="2" id="KW-1185">Reference proteome</keyword>
<comment type="caution">
    <text evidence="1">The sequence shown here is derived from an EMBL/GenBank/DDBJ whole genome shotgun (WGS) entry which is preliminary data.</text>
</comment>
<evidence type="ECO:0000313" key="2">
    <source>
        <dbReference type="Proteomes" id="UP001161691"/>
    </source>
</evidence>
<gene>
    <name evidence="1" type="ORF">KB449_15470</name>
</gene>
<dbReference type="Gene3D" id="3.40.190.10">
    <property type="entry name" value="Periplasmic binding protein-like II"/>
    <property type="match status" value="2"/>
</dbReference>
<accession>A0ABT6THR0</accession>